<evidence type="ECO:0000256" key="3">
    <source>
        <dbReference type="ARBA" id="ARBA00022691"/>
    </source>
</evidence>
<dbReference type="InterPro" id="IPR032432">
    <property type="entry name" value="Radical_SAM_C"/>
</dbReference>
<organism evidence="8 9">
    <name type="scientific">Urinicoccus massiliensis</name>
    <dbReference type="NCBI Taxonomy" id="1723382"/>
    <lineage>
        <taxon>Bacteria</taxon>
        <taxon>Bacillati</taxon>
        <taxon>Bacillota</taxon>
        <taxon>Tissierellia</taxon>
        <taxon>Tissierellales</taxon>
        <taxon>Peptoniphilaceae</taxon>
        <taxon>Urinicoccus</taxon>
    </lineage>
</organism>
<keyword evidence="6" id="KW-0411">Iron-sulfur</keyword>
<proteinExistence type="predicted"/>
<dbReference type="AlphaFoldDB" id="A0A8H2M706"/>
<evidence type="ECO:0000256" key="2">
    <source>
        <dbReference type="ARBA" id="ARBA00022485"/>
    </source>
</evidence>
<dbReference type="SUPFAM" id="SSF102114">
    <property type="entry name" value="Radical SAM enzymes"/>
    <property type="match status" value="1"/>
</dbReference>
<keyword evidence="9" id="KW-1185">Reference proteome</keyword>
<dbReference type="GO" id="GO:0003824">
    <property type="term" value="F:catalytic activity"/>
    <property type="evidence" value="ECO:0007669"/>
    <property type="project" value="InterPro"/>
</dbReference>
<dbReference type="GO" id="GO:0005737">
    <property type="term" value="C:cytoplasm"/>
    <property type="evidence" value="ECO:0007669"/>
    <property type="project" value="TreeGrafter"/>
</dbReference>
<dbReference type="Pfam" id="PF04055">
    <property type="entry name" value="Radical_SAM"/>
    <property type="match status" value="1"/>
</dbReference>
<accession>A0A8H2M706</accession>
<dbReference type="PANTHER" id="PTHR11135:SF0">
    <property type="entry name" value="ELONGATOR COMPLEX PROTEIN 3"/>
    <property type="match status" value="1"/>
</dbReference>
<comment type="cofactor">
    <cofactor evidence="1">
        <name>[4Fe-4S] cluster</name>
        <dbReference type="ChEBI" id="CHEBI:49883"/>
    </cofactor>
</comment>
<keyword evidence="4" id="KW-0479">Metal-binding</keyword>
<dbReference type="GO" id="GO:0051539">
    <property type="term" value="F:4 iron, 4 sulfur cluster binding"/>
    <property type="evidence" value="ECO:0007669"/>
    <property type="project" value="UniProtKB-KW"/>
</dbReference>
<dbReference type="GO" id="GO:0046872">
    <property type="term" value="F:metal ion binding"/>
    <property type="evidence" value="ECO:0007669"/>
    <property type="project" value="UniProtKB-KW"/>
</dbReference>
<keyword evidence="3" id="KW-0949">S-adenosyl-L-methionine</keyword>
<reference evidence="8 9" key="1">
    <citation type="submission" date="2019-02" db="EMBL/GenBank/DDBJ databases">
        <authorList>
            <consortium name="Pathogen Informatics"/>
        </authorList>
    </citation>
    <scope>NUCLEOTIDE SEQUENCE [LARGE SCALE GENOMIC DNA]</scope>
    <source>
        <strain evidence="8 9">3012STDY7089603</strain>
    </source>
</reference>
<evidence type="ECO:0000313" key="9">
    <source>
        <dbReference type="Proteomes" id="UP000377798"/>
    </source>
</evidence>
<gene>
    <name evidence="8" type="ORF">NCTC13150_00955</name>
</gene>
<dbReference type="PANTHER" id="PTHR11135">
    <property type="entry name" value="HISTONE ACETYLTRANSFERASE-RELATED"/>
    <property type="match status" value="1"/>
</dbReference>
<feature type="domain" description="Radical SAM core" evidence="7">
    <location>
        <begin position="1"/>
        <end position="189"/>
    </location>
</feature>
<evidence type="ECO:0000256" key="4">
    <source>
        <dbReference type="ARBA" id="ARBA00022723"/>
    </source>
</evidence>
<dbReference type="InterPro" id="IPR039661">
    <property type="entry name" value="ELP3"/>
</dbReference>
<sequence length="310" mass="35206">MTPDLAGQEIKKASQEMTDFQVAFYGGSFTALDKDLQFSYFNQVQAYLGKEVNSIRLSTRPDAIDRDHIGDLKSRGLRTIELGAQSMDPKVLDQSLRGHSDQDVVEAVGVIKSLGLELGIQQMLGLPGENWESFKESLDRICKLKPDFVRIYPTLVLKETPLARLYEDKSYTPLSLDEAVEWASYAYRRYRKEGIDVIRIGLQATDRINFQGDLLAGPFHPSLGQMVKSRALVDQISSFLAKREVHRLEEILASKRMIANIVGLKAWGRKKLEEDFGPIQFTKQEGKRIILRTEDQEIDLGDEENVFKIH</sequence>
<keyword evidence="5" id="KW-0408">Iron</keyword>
<comment type="caution">
    <text evidence="8">The sequence shown here is derived from an EMBL/GenBank/DDBJ whole genome shotgun (WGS) entry which is preliminary data.</text>
</comment>
<dbReference type="PROSITE" id="PS51918">
    <property type="entry name" value="RADICAL_SAM"/>
    <property type="match status" value="1"/>
</dbReference>
<evidence type="ECO:0000313" key="8">
    <source>
        <dbReference type="EMBL" id="VFB16428.1"/>
    </source>
</evidence>
<dbReference type="SMART" id="SM00729">
    <property type="entry name" value="Elp3"/>
    <property type="match status" value="1"/>
</dbReference>
<keyword evidence="2" id="KW-0004">4Fe-4S</keyword>
<name>A0A8H2M706_9FIRM</name>
<evidence type="ECO:0000256" key="1">
    <source>
        <dbReference type="ARBA" id="ARBA00001966"/>
    </source>
</evidence>
<dbReference type="InterPro" id="IPR006638">
    <property type="entry name" value="Elp3/MiaA/NifB-like_rSAM"/>
</dbReference>
<protein>
    <submittedName>
        <fullName evidence="8">Coproporphyrinogen III oxidase</fullName>
    </submittedName>
</protein>
<dbReference type="GO" id="GO:0002926">
    <property type="term" value="P:tRNA wobble base 5-methoxycarbonylmethyl-2-thiouridinylation"/>
    <property type="evidence" value="ECO:0007669"/>
    <property type="project" value="TreeGrafter"/>
</dbReference>
<evidence type="ECO:0000259" key="7">
    <source>
        <dbReference type="PROSITE" id="PS51918"/>
    </source>
</evidence>
<evidence type="ECO:0000256" key="5">
    <source>
        <dbReference type="ARBA" id="ARBA00023004"/>
    </source>
</evidence>
<dbReference type="Gene3D" id="3.80.30.20">
    <property type="entry name" value="tm_1862 like domain"/>
    <property type="match status" value="1"/>
</dbReference>
<dbReference type="Pfam" id="PF16199">
    <property type="entry name" value="Radical_SAM_C"/>
    <property type="match status" value="1"/>
</dbReference>
<dbReference type="InterPro" id="IPR007197">
    <property type="entry name" value="rSAM"/>
</dbReference>
<dbReference type="EMBL" id="CAACYI010000001">
    <property type="protein sequence ID" value="VFB16428.1"/>
    <property type="molecule type" value="Genomic_DNA"/>
</dbReference>
<evidence type="ECO:0000256" key="6">
    <source>
        <dbReference type="ARBA" id="ARBA00023014"/>
    </source>
</evidence>
<dbReference type="Proteomes" id="UP000377798">
    <property type="component" value="Unassembled WGS sequence"/>
</dbReference>
<dbReference type="InterPro" id="IPR023404">
    <property type="entry name" value="rSAM_horseshoe"/>
</dbReference>
<dbReference type="InterPro" id="IPR058240">
    <property type="entry name" value="rSAM_sf"/>
</dbReference>